<feature type="chain" id="PRO_5004163569" evidence="4">
    <location>
        <begin position="21"/>
        <end position="310"/>
    </location>
</feature>
<dbReference type="InterPro" id="IPR011990">
    <property type="entry name" value="TPR-like_helical_dom_sf"/>
</dbReference>
<evidence type="ECO:0000256" key="1">
    <source>
        <dbReference type="PROSITE-ProRule" id="PRU00339"/>
    </source>
</evidence>
<feature type="signal peptide" evidence="4">
    <location>
        <begin position="1"/>
        <end position="20"/>
    </location>
</feature>
<evidence type="ECO:0000313" key="5">
    <source>
        <dbReference type="EMBL" id="ABJ81524.1"/>
    </source>
</evidence>
<protein>
    <submittedName>
        <fullName evidence="5">Tetratricopeptide TPR_2 repeat protein</fullName>
    </submittedName>
</protein>
<feature type="repeat" description="TPR" evidence="1">
    <location>
        <begin position="206"/>
        <end position="239"/>
    </location>
</feature>
<dbReference type="Gene3D" id="1.25.40.10">
    <property type="entry name" value="Tetratricopeptide repeat domain"/>
    <property type="match status" value="1"/>
</dbReference>
<dbReference type="eggNOG" id="COG1729">
    <property type="taxonomic scope" value="Bacteria"/>
</dbReference>
<dbReference type="InterPro" id="IPR019734">
    <property type="entry name" value="TPR_rpt"/>
</dbReference>
<feature type="region of interest" description="Disordered" evidence="3">
    <location>
        <begin position="138"/>
        <end position="173"/>
    </location>
</feature>
<feature type="compositionally biased region" description="Gly residues" evidence="3">
    <location>
        <begin position="149"/>
        <end position="158"/>
    </location>
</feature>
<evidence type="ECO:0000256" key="2">
    <source>
        <dbReference type="SAM" id="Coils"/>
    </source>
</evidence>
<proteinExistence type="predicted"/>
<dbReference type="AlphaFoldDB" id="Q02BP2"/>
<keyword evidence="4" id="KW-0732">Signal</keyword>
<dbReference type="Pfam" id="PF13432">
    <property type="entry name" value="TPR_16"/>
    <property type="match status" value="1"/>
</dbReference>
<dbReference type="STRING" id="234267.Acid_0514"/>
<accession>Q02BP2</accession>
<dbReference type="InParanoid" id="Q02BP2"/>
<gene>
    <name evidence="5" type="ordered locus">Acid_0514</name>
</gene>
<evidence type="ECO:0000256" key="4">
    <source>
        <dbReference type="SAM" id="SignalP"/>
    </source>
</evidence>
<dbReference type="SUPFAM" id="SSF48452">
    <property type="entry name" value="TPR-like"/>
    <property type="match status" value="1"/>
</dbReference>
<keyword evidence="2" id="KW-0175">Coiled coil</keyword>
<dbReference type="KEGG" id="sus:Acid_0514"/>
<sequence precursor="true">MKSRSLLVCILLAAPVLAPAASKEIQELQRDVALLQQQIKDLQRSQDEKLVTITELARQAIEAANRASTGVAVITSNLDKNLRDQTDKVTTPVVGMNAKMNEVSGDVRTLQQAVGDLTALMGRMQAQLTDISNSVKVMQAPPAAPPQPTGGGAPGASGAGASDMPPMPAQKLYDTARGDYQGGKYDLAVQEFADYLKYYGNTDLAPNAQFYVAMIHYGQKNYDDAVKEFDMVLEKYPDNNKTPEALLYKGRALVKMPGHKTDGAAEFMEVIRRFPKTDEAQQACTERKTLGLNCGAPAASTAHSPAKRKK</sequence>
<dbReference type="EMBL" id="CP000473">
    <property type="protein sequence ID" value="ABJ81524.1"/>
    <property type="molecule type" value="Genomic_DNA"/>
</dbReference>
<organism evidence="5">
    <name type="scientific">Solibacter usitatus (strain Ellin6076)</name>
    <dbReference type="NCBI Taxonomy" id="234267"/>
    <lineage>
        <taxon>Bacteria</taxon>
        <taxon>Pseudomonadati</taxon>
        <taxon>Acidobacteriota</taxon>
        <taxon>Terriglobia</taxon>
        <taxon>Bryobacterales</taxon>
        <taxon>Solibacteraceae</taxon>
        <taxon>Candidatus Solibacter</taxon>
    </lineage>
</organism>
<evidence type="ECO:0000256" key="3">
    <source>
        <dbReference type="SAM" id="MobiDB-lite"/>
    </source>
</evidence>
<feature type="coiled-coil region" evidence="2">
    <location>
        <begin position="18"/>
        <end position="45"/>
    </location>
</feature>
<reference evidence="5" key="1">
    <citation type="submission" date="2006-10" db="EMBL/GenBank/DDBJ databases">
        <title>Complete sequence of Solibacter usitatus Ellin6076.</title>
        <authorList>
            <consortium name="US DOE Joint Genome Institute"/>
            <person name="Copeland A."/>
            <person name="Lucas S."/>
            <person name="Lapidus A."/>
            <person name="Barry K."/>
            <person name="Detter J.C."/>
            <person name="Glavina del Rio T."/>
            <person name="Hammon N."/>
            <person name="Israni S."/>
            <person name="Dalin E."/>
            <person name="Tice H."/>
            <person name="Pitluck S."/>
            <person name="Thompson L.S."/>
            <person name="Brettin T."/>
            <person name="Bruce D."/>
            <person name="Han C."/>
            <person name="Tapia R."/>
            <person name="Gilna P."/>
            <person name="Schmutz J."/>
            <person name="Larimer F."/>
            <person name="Land M."/>
            <person name="Hauser L."/>
            <person name="Kyrpides N."/>
            <person name="Mikhailova N."/>
            <person name="Janssen P.H."/>
            <person name="Kuske C.R."/>
            <person name="Richardson P."/>
        </authorList>
    </citation>
    <scope>NUCLEOTIDE SEQUENCE</scope>
    <source>
        <strain evidence="5">Ellin6076</strain>
    </source>
</reference>
<dbReference type="OrthoDB" id="9768142at2"/>
<dbReference type="PROSITE" id="PS50005">
    <property type="entry name" value="TPR"/>
    <property type="match status" value="1"/>
</dbReference>
<dbReference type="HOGENOM" id="CLU_044315_3_0_0"/>
<name>Q02BP2_SOLUE</name>
<keyword evidence="1" id="KW-0802">TPR repeat</keyword>